<keyword evidence="11 14" id="KW-0460">Magnesium</keyword>
<feature type="binding site" evidence="14">
    <location>
        <position position="32"/>
    </location>
    <ligand>
        <name>D-ribulose 5-phosphate</name>
        <dbReference type="ChEBI" id="CHEBI:58121"/>
    </ligand>
</feature>
<keyword evidence="12 14" id="KW-0464">Manganese</keyword>
<feature type="domain" description="GTP cyclohydrolase II" evidence="15">
    <location>
        <begin position="213"/>
        <end position="356"/>
    </location>
</feature>
<evidence type="ECO:0000256" key="11">
    <source>
        <dbReference type="ARBA" id="ARBA00022842"/>
    </source>
</evidence>
<evidence type="ECO:0000256" key="5">
    <source>
        <dbReference type="ARBA" id="ARBA00005520"/>
    </source>
</evidence>
<dbReference type="InterPro" id="IPR032677">
    <property type="entry name" value="GTP_cyclohydro_II"/>
</dbReference>
<dbReference type="InterPro" id="IPR036144">
    <property type="entry name" value="RibA-like_sf"/>
</dbReference>
<evidence type="ECO:0000256" key="6">
    <source>
        <dbReference type="ARBA" id="ARBA00008976"/>
    </source>
</evidence>
<comment type="pathway">
    <text evidence="4 14">Cofactor biosynthesis; riboflavin biosynthesis; 2-hydroxy-3-oxobutyl phosphate from D-ribulose 5-phosphate: step 1/1.</text>
</comment>
<feature type="binding site" evidence="14">
    <location>
        <begin position="27"/>
        <end position="28"/>
    </location>
    <ligand>
        <name>D-ribulose 5-phosphate</name>
        <dbReference type="ChEBI" id="CHEBI:58121"/>
    </ligand>
</feature>
<dbReference type="GO" id="GO:0000287">
    <property type="term" value="F:magnesium ion binding"/>
    <property type="evidence" value="ECO:0007669"/>
    <property type="project" value="UniProtKB-UniRule"/>
</dbReference>
<feature type="binding site" evidence="14">
    <location>
        <begin position="140"/>
        <end position="144"/>
    </location>
    <ligand>
        <name>D-ribulose 5-phosphate</name>
        <dbReference type="ChEBI" id="CHEBI:58121"/>
    </ligand>
</feature>
<dbReference type="PANTHER" id="PTHR21327">
    <property type="entry name" value="GTP CYCLOHYDROLASE II-RELATED"/>
    <property type="match status" value="1"/>
</dbReference>
<evidence type="ECO:0000256" key="10">
    <source>
        <dbReference type="ARBA" id="ARBA00022723"/>
    </source>
</evidence>
<evidence type="ECO:0000256" key="13">
    <source>
        <dbReference type="ARBA" id="ARBA00023239"/>
    </source>
</evidence>
<evidence type="ECO:0000313" key="16">
    <source>
        <dbReference type="EMBL" id="KRO40869.1"/>
    </source>
</evidence>
<accession>A0A0R2PSI0</accession>
<comment type="subunit">
    <text evidence="14">Homodimer.</text>
</comment>
<dbReference type="Pfam" id="PF00925">
    <property type="entry name" value="GTP_cyclohydro2"/>
    <property type="match status" value="1"/>
</dbReference>
<dbReference type="SUPFAM" id="SSF142695">
    <property type="entry name" value="RibA-like"/>
    <property type="match status" value="1"/>
</dbReference>
<proteinExistence type="inferred from homology"/>
<dbReference type="GO" id="GO:0003935">
    <property type="term" value="F:GTP cyclohydrolase II activity"/>
    <property type="evidence" value="ECO:0007669"/>
    <property type="project" value="TreeGrafter"/>
</dbReference>
<evidence type="ECO:0000256" key="4">
    <source>
        <dbReference type="ARBA" id="ARBA00004904"/>
    </source>
</evidence>
<evidence type="ECO:0000256" key="12">
    <source>
        <dbReference type="ARBA" id="ARBA00023211"/>
    </source>
</evidence>
<dbReference type="GO" id="GO:0009231">
    <property type="term" value="P:riboflavin biosynthetic process"/>
    <property type="evidence" value="ECO:0007669"/>
    <property type="project" value="UniProtKB-UniRule"/>
</dbReference>
<sequence>MEFNTTKELIQDIAEGKMVILLDDEDRENEGDLVCAAELIDAQKINFMISKAKGLVCLPLSPAKCDTLNLPMMTNNNRAKHGTGFTVSIEAKEGITTGISAVDRALTIQAAANKNAQASDIVQPGHIFPLRASEGGVLSRAGHTEAACDLARLAGLEEAGVICEIMNEDGTMARRDDLFEFAKKYEMKIGTIADLIQYRTLKEKSVQFEYSKTIEIKGTLFELSAWTDTIFNNLHLAFVKGDIASVDAPLVRVHVPNILHDLVGLEEFGERLNLEAALSRISQEECGVLILIGNNQDPEGIINSLKGTHAVVVPETKTVGIGSQILKELGLKKIKLLATPVKYPSLSGFDLEVVGFEQ</sequence>
<dbReference type="Proteomes" id="UP000050874">
    <property type="component" value="Unassembled WGS sequence"/>
</dbReference>
<dbReference type="Gene3D" id="3.90.870.10">
    <property type="entry name" value="DHBP synthase"/>
    <property type="match status" value="1"/>
</dbReference>
<dbReference type="PANTHER" id="PTHR21327:SF34">
    <property type="entry name" value="3,4-DIHYDROXY-2-BUTANONE 4-PHOSPHATE SYNTHASE"/>
    <property type="match status" value="1"/>
</dbReference>
<dbReference type="Pfam" id="PF00926">
    <property type="entry name" value="DHBP_synthase"/>
    <property type="match status" value="1"/>
</dbReference>
<dbReference type="GO" id="GO:0005829">
    <property type="term" value="C:cytosol"/>
    <property type="evidence" value="ECO:0007669"/>
    <property type="project" value="TreeGrafter"/>
</dbReference>
<dbReference type="PIRSF" id="PIRSF001259">
    <property type="entry name" value="RibA"/>
    <property type="match status" value="1"/>
</dbReference>
<gene>
    <name evidence="14" type="primary">ribB</name>
    <name evidence="16" type="ORF">ABR63_06000</name>
</gene>
<dbReference type="SUPFAM" id="SSF55821">
    <property type="entry name" value="YrdC/RibB"/>
    <property type="match status" value="1"/>
</dbReference>
<dbReference type="FunFam" id="3.90.870.10:FF:000001">
    <property type="entry name" value="Riboflavin biosynthesis protein RibBA"/>
    <property type="match status" value="1"/>
</dbReference>
<comment type="catalytic activity">
    <reaction evidence="1 14">
        <text>D-ribulose 5-phosphate = (2S)-2-hydroxy-3-oxobutyl phosphate + formate + H(+)</text>
        <dbReference type="Rhea" id="RHEA:18457"/>
        <dbReference type="ChEBI" id="CHEBI:15378"/>
        <dbReference type="ChEBI" id="CHEBI:15740"/>
        <dbReference type="ChEBI" id="CHEBI:58121"/>
        <dbReference type="ChEBI" id="CHEBI:58830"/>
        <dbReference type="EC" id="4.1.99.12"/>
    </reaction>
</comment>
<protein>
    <recommendedName>
        <fullName evidence="8 14">3,4-dihydroxy-2-butanone 4-phosphate synthase</fullName>
        <shortName evidence="14">DHBP synthase</shortName>
        <ecNumber evidence="7 14">4.1.99.12</ecNumber>
    </recommendedName>
</protein>
<dbReference type="InterPro" id="IPR017945">
    <property type="entry name" value="DHBP_synth_RibB-like_a/b_dom"/>
</dbReference>
<dbReference type="Gene3D" id="3.40.50.10990">
    <property type="entry name" value="GTP cyclohydrolase II"/>
    <property type="match status" value="1"/>
</dbReference>
<reference evidence="17" key="1">
    <citation type="submission" date="2015-10" db="EMBL/GenBank/DDBJ databases">
        <title>Metagenome-Assembled Genomes uncover a global brackish microbiome.</title>
        <authorList>
            <person name="Hugerth L.W."/>
            <person name="Larsson J."/>
            <person name="Alneberg J."/>
            <person name="Lindh M.V."/>
            <person name="Legrand C."/>
            <person name="Pinhassi J."/>
            <person name="Andersson A."/>
        </authorList>
    </citation>
    <scope>NUCLEOTIDE SEQUENCE [LARGE SCALE GENOMIC DNA]</scope>
</reference>
<feature type="site" description="Essential for catalytic activity" evidence="14">
    <location>
        <position position="126"/>
    </location>
</feature>
<feature type="binding site" evidence="14">
    <location>
        <position position="28"/>
    </location>
    <ligand>
        <name>Mg(2+)</name>
        <dbReference type="ChEBI" id="CHEBI:18420"/>
        <label>1</label>
    </ligand>
</feature>
<dbReference type="NCBIfam" id="TIGR00506">
    <property type="entry name" value="ribB"/>
    <property type="match status" value="1"/>
</dbReference>
<evidence type="ECO:0000256" key="14">
    <source>
        <dbReference type="HAMAP-Rule" id="MF_00180"/>
    </source>
</evidence>
<comment type="caution">
    <text evidence="16">The sequence shown here is derived from an EMBL/GenBank/DDBJ whole genome shotgun (WGS) entry which is preliminary data.</text>
</comment>
<dbReference type="HAMAP" id="MF_00180">
    <property type="entry name" value="RibB"/>
    <property type="match status" value="1"/>
</dbReference>
<comment type="cofactor">
    <cofactor evidence="14">
        <name>Mg(2+)</name>
        <dbReference type="ChEBI" id="CHEBI:18420"/>
    </cofactor>
    <cofactor evidence="14">
        <name>Mn(2+)</name>
        <dbReference type="ChEBI" id="CHEBI:29035"/>
    </cofactor>
    <text evidence="14">Binds 2 divalent metal cations per subunit. Magnesium or manganese.</text>
</comment>
<dbReference type="EC" id="4.1.99.12" evidence="7 14"/>
<dbReference type="EMBL" id="LIAV01000051">
    <property type="protein sequence ID" value="KRO40869.1"/>
    <property type="molecule type" value="Genomic_DNA"/>
</dbReference>
<dbReference type="GO" id="GO:0030145">
    <property type="term" value="F:manganese ion binding"/>
    <property type="evidence" value="ECO:0007669"/>
    <property type="project" value="UniProtKB-UniRule"/>
</dbReference>
<comment type="similarity">
    <text evidence="5">In the N-terminal section; belongs to the DHBP synthase family.</text>
</comment>
<dbReference type="UniPathway" id="UPA00275">
    <property type="reaction ID" value="UER00399"/>
</dbReference>
<dbReference type="GO" id="GO:0008686">
    <property type="term" value="F:3,4-dihydroxy-2-butanone-4-phosphate synthase activity"/>
    <property type="evidence" value="ECO:0007669"/>
    <property type="project" value="UniProtKB-UniRule"/>
</dbReference>
<feature type="binding site" evidence="14">
    <location>
        <position position="28"/>
    </location>
    <ligand>
        <name>Mg(2+)</name>
        <dbReference type="ChEBI" id="CHEBI:18420"/>
        <label>2</label>
    </ligand>
</feature>
<evidence type="ECO:0000313" key="17">
    <source>
        <dbReference type="Proteomes" id="UP000050874"/>
    </source>
</evidence>
<evidence type="ECO:0000259" key="15">
    <source>
        <dbReference type="Pfam" id="PF00925"/>
    </source>
</evidence>
<organism evidence="16 17">
    <name type="scientific">SAR86 cluster bacterium BACL1 MAG-120920-bin57</name>
    <dbReference type="NCBI Taxonomy" id="1655571"/>
    <lineage>
        <taxon>Bacteria</taxon>
        <taxon>Pseudomonadati</taxon>
        <taxon>Pseudomonadota</taxon>
        <taxon>Gammaproteobacteria</taxon>
        <taxon>SAR86 cluster</taxon>
    </lineage>
</organism>
<evidence type="ECO:0000256" key="2">
    <source>
        <dbReference type="ARBA" id="ARBA00001936"/>
    </source>
</evidence>
<evidence type="ECO:0000256" key="9">
    <source>
        <dbReference type="ARBA" id="ARBA00022619"/>
    </source>
</evidence>
<comment type="cofactor">
    <cofactor evidence="2">
        <name>Mn(2+)</name>
        <dbReference type="ChEBI" id="CHEBI:29035"/>
    </cofactor>
</comment>
<name>A0A0R2PSI0_9GAMM</name>
<dbReference type="InterPro" id="IPR000422">
    <property type="entry name" value="DHBP_synthase_RibB"/>
</dbReference>
<evidence type="ECO:0000256" key="3">
    <source>
        <dbReference type="ARBA" id="ARBA00002284"/>
    </source>
</evidence>
<evidence type="ECO:0000256" key="7">
    <source>
        <dbReference type="ARBA" id="ARBA00012153"/>
    </source>
</evidence>
<keyword evidence="10 14" id="KW-0479">Metal-binding</keyword>
<feature type="site" description="Essential for catalytic activity" evidence="14">
    <location>
        <position position="164"/>
    </location>
</feature>
<evidence type="ECO:0000256" key="1">
    <source>
        <dbReference type="ARBA" id="ARBA00000141"/>
    </source>
</evidence>
<keyword evidence="13 14" id="KW-0456">Lyase</keyword>
<comment type="similarity">
    <text evidence="14">Belongs to the DHBP synthase family.</text>
</comment>
<evidence type="ECO:0000256" key="8">
    <source>
        <dbReference type="ARBA" id="ARBA00018836"/>
    </source>
</evidence>
<feature type="binding site" evidence="14">
    <location>
        <position position="143"/>
    </location>
    <ligand>
        <name>Mg(2+)</name>
        <dbReference type="ChEBI" id="CHEBI:18420"/>
        <label>2</label>
    </ligand>
</feature>
<comment type="function">
    <text evidence="3 14">Catalyzes the conversion of D-ribulose 5-phosphate to formate and 3,4-dihydroxy-2-butanone 4-phosphate.</text>
</comment>
<comment type="similarity">
    <text evidence="6">In the C-terminal section; belongs to the GTP cyclohydrolase II family.</text>
</comment>
<keyword evidence="9 14" id="KW-0686">Riboflavin biosynthesis</keyword>
<dbReference type="AlphaFoldDB" id="A0A0R2PSI0"/>